<keyword evidence="2" id="KW-1185">Reference proteome</keyword>
<proteinExistence type="predicted"/>
<name>A0A9W9BTV1_9HYPO</name>
<dbReference type="EMBL" id="JAPEUR010000015">
    <property type="protein sequence ID" value="KAJ4328071.1"/>
    <property type="molecule type" value="Genomic_DNA"/>
</dbReference>
<accession>A0A9W9BTV1</accession>
<evidence type="ECO:0000313" key="1">
    <source>
        <dbReference type="EMBL" id="KAJ4328071.1"/>
    </source>
</evidence>
<reference evidence="1" key="1">
    <citation type="submission" date="2022-10" db="EMBL/GenBank/DDBJ databases">
        <title>Tapping the CABI collections for fungal endophytes: first genome assemblies for Collariella, Neodidymelliopsis, Ascochyta clinopodiicola, Didymella pomorum, Didymosphaeria variabile, Neocosmospora piperis and Neocucurbitaria cava.</title>
        <authorList>
            <person name="Hill R."/>
        </authorList>
    </citation>
    <scope>NUCLEOTIDE SEQUENCE</scope>
    <source>
        <strain evidence="1">IMI 366586</strain>
    </source>
</reference>
<evidence type="ECO:0000313" key="2">
    <source>
        <dbReference type="Proteomes" id="UP001140502"/>
    </source>
</evidence>
<gene>
    <name evidence="1" type="ORF">N0V84_001439</name>
</gene>
<sequence length="93" mass="10466">MGDKWDIVYGYLGEGLLAFIPCYKPINISPFGVNTASYHALAKRACAYDLERLHELLKCEYIVKICQAAKAWLDAVDGGREDVLEELQVEDVE</sequence>
<protein>
    <submittedName>
        <fullName evidence="1">Uncharacterized protein</fullName>
    </submittedName>
</protein>
<dbReference type="Proteomes" id="UP001140502">
    <property type="component" value="Unassembled WGS sequence"/>
</dbReference>
<organism evidence="1 2">
    <name type="scientific">Fusarium piperis</name>
    <dbReference type="NCBI Taxonomy" id="1435070"/>
    <lineage>
        <taxon>Eukaryota</taxon>
        <taxon>Fungi</taxon>
        <taxon>Dikarya</taxon>
        <taxon>Ascomycota</taxon>
        <taxon>Pezizomycotina</taxon>
        <taxon>Sordariomycetes</taxon>
        <taxon>Hypocreomycetidae</taxon>
        <taxon>Hypocreales</taxon>
        <taxon>Nectriaceae</taxon>
        <taxon>Fusarium</taxon>
        <taxon>Fusarium solani species complex</taxon>
    </lineage>
</organism>
<dbReference type="AlphaFoldDB" id="A0A9W9BTV1"/>
<comment type="caution">
    <text evidence="1">The sequence shown here is derived from an EMBL/GenBank/DDBJ whole genome shotgun (WGS) entry which is preliminary data.</text>
</comment>